<dbReference type="Pfam" id="PF11374">
    <property type="entry name" value="DUF3176"/>
    <property type="match status" value="1"/>
</dbReference>
<dbReference type="EMBL" id="JAPDRK010000002">
    <property type="protein sequence ID" value="KAJ9615718.1"/>
    <property type="molecule type" value="Genomic_DNA"/>
</dbReference>
<feature type="transmembrane region" description="Helical" evidence="2">
    <location>
        <begin position="102"/>
        <end position="127"/>
    </location>
</feature>
<keyword evidence="4" id="KW-1185">Reference proteome</keyword>
<sequence length="693" mass="77058">MAQRDSYTPVPGREDSVDTPTQEMRDLQHIKDKNDSSTRSDAVASESKPARDSRMSRLGVIQQDSWIFEVAAFLFSLACFIALVILLVVYDGKPAPSLPYSINLNAVIAILGTAIWSSLLFATAAFVSQCKWTHLFTTPRNLHDIQRIDDASRGPLGSIRLLCSGTGKSFASLGAIIIILAIVFDPFLQQIVSYPLLEVSSSLTASTRQALWMSPFLDGGDIIKAVNKGLNTESFSRVPYCPSGNCTWAPFVSAGWCSSCEDATSQIKASPCDIDWNMDHYEPNETKQFNCSVTIASTLPFDLGVSVTRSTDDQGHEGNQLLNLTYANTGFYLSYSPVLKNWIRLKDGHMFNGVWNLFFVFDFWTNLDYADLADTDNPAKNSIAQQCVLTPCLRNYSLQVRNTVARLTTLSTQMQSFYYNESAGRAYFVNSPESWPPRPPQQLEDYNAINPTLFSDAGWRGGLWWVDNYTTMFDWNTEGSYMYKWPSAMNDSLMGSSSVYRYNNCSSSWRPGDATNGGRGNGPNSTNFGYTLIAYAGTPEDILQRIAEALTSYNLDLYYLNDTQAGHVMSPQLHVHVRWAWITMPVIMMATGIAFTILILWTQSPHKVRLWKTSSFVFLHHGPSRGGEDGGVGFSKIQSASAMDELAKRTVAHFETDPGESASTPNGQENERSTPKLPEIQNIHQGLAVQWPV</sequence>
<feature type="transmembrane region" description="Helical" evidence="2">
    <location>
        <begin position="579"/>
        <end position="602"/>
    </location>
</feature>
<organism evidence="3 4">
    <name type="scientific">Cladophialophora chaetospira</name>
    <dbReference type="NCBI Taxonomy" id="386627"/>
    <lineage>
        <taxon>Eukaryota</taxon>
        <taxon>Fungi</taxon>
        <taxon>Dikarya</taxon>
        <taxon>Ascomycota</taxon>
        <taxon>Pezizomycotina</taxon>
        <taxon>Eurotiomycetes</taxon>
        <taxon>Chaetothyriomycetidae</taxon>
        <taxon>Chaetothyriales</taxon>
        <taxon>Herpotrichiellaceae</taxon>
        <taxon>Cladophialophora</taxon>
    </lineage>
</organism>
<gene>
    <name evidence="3" type="ORF">H2200_001795</name>
</gene>
<keyword evidence="2" id="KW-0812">Transmembrane</keyword>
<feature type="region of interest" description="Disordered" evidence="1">
    <location>
        <begin position="655"/>
        <end position="678"/>
    </location>
</feature>
<accession>A0AA38XMM3</accession>
<keyword evidence="2" id="KW-0472">Membrane</keyword>
<dbReference type="Proteomes" id="UP001172673">
    <property type="component" value="Unassembled WGS sequence"/>
</dbReference>
<dbReference type="AlphaFoldDB" id="A0AA38XMM3"/>
<comment type="caution">
    <text evidence="3">The sequence shown here is derived from an EMBL/GenBank/DDBJ whole genome shotgun (WGS) entry which is preliminary data.</text>
</comment>
<evidence type="ECO:0000313" key="3">
    <source>
        <dbReference type="EMBL" id="KAJ9615718.1"/>
    </source>
</evidence>
<dbReference type="InterPro" id="IPR021514">
    <property type="entry name" value="DUF3176"/>
</dbReference>
<reference evidence="3" key="1">
    <citation type="submission" date="2022-10" db="EMBL/GenBank/DDBJ databases">
        <title>Culturing micro-colonial fungi from biological soil crusts in the Mojave desert and describing Neophaeococcomyces mojavensis, and introducing the new genera and species Taxawa tesnikishii.</title>
        <authorList>
            <person name="Kurbessoian T."/>
            <person name="Stajich J.E."/>
        </authorList>
    </citation>
    <scope>NUCLEOTIDE SEQUENCE</scope>
    <source>
        <strain evidence="3">TK_41</strain>
    </source>
</reference>
<name>A0AA38XMM3_9EURO</name>
<evidence type="ECO:0000256" key="1">
    <source>
        <dbReference type="SAM" id="MobiDB-lite"/>
    </source>
</evidence>
<dbReference type="PANTHER" id="PTHR35394">
    <property type="entry name" value="DUF3176 DOMAIN-CONTAINING PROTEIN"/>
    <property type="match status" value="1"/>
</dbReference>
<protein>
    <submittedName>
        <fullName evidence="3">Uncharacterized protein</fullName>
    </submittedName>
</protein>
<feature type="region of interest" description="Disordered" evidence="1">
    <location>
        <begin position="1"/>
        <end position="50"/>
    </location>
</feature>
<evidence type="ECO:0000256" key="2">
    <source>
        <dbReference type="SAM" id="Phobius"/>
    </source>
</evidence>
<feature type="transmembrane region" description="Helical" evidence="2">
    <location>
        <begin position="170"/>
        <end position="188"/>
    </location>
</feature>
<proteinExistence type="predicted"/>
<dbReference type="PANTHER" id="PTHR35394:SF5">
    <property type="entry name" value="DUF3176 DOMAIN-CONTAINING PROTEIN"/>
    <property type="match status" value="1"/>
</dbReference>
<feature type="compositionally biased region" description="Basic and acidic residues" evidence="1">
    <location>
        <begin position="23"/>
        <end position="38"/>
    </location>
</feature>
<keyword evidence="2" id="KW-1133">Transmembrane helix</keyword>
<feature type="transmembrane region" description="Helical" evidence="2">
    <location>
        <begin position="66"/>
        <end position="90"/>
    </location>
</feature>
<evidence type="ECO:0000313" key="4">
    <source>
        <dbReference type="Proteomes" id="UP001172673"/>
    </source>
</evidence>